<dbReference type="InterPro" id="IPR006059">
    <property type="entry name" value="SBP"/>
</dbReference>
<protein>
    <submittedName>
        <fullName evidence="5">Putrescine-binding periplasmic protein SpuD</fullName>
    </submittedName>
</protein>
<sequence>MKYKQQQPWQKIDMGADSVSWRTARVGVGSLRAVLLKALTMLAGPALAAERVGTISQSCEKWIKHQLPRSLLATICSLGLLTANANAEERTLRVYNWFDYVAPQTLDNFKKENGAKLVYDIFDSNETLEAKLLTGNSGYDVVVPSDSFLAKQIQADAFQPLDRSKLPNWKHLDPQLMKLIEANDPGNRFAVPYLYGTVLIGFNPAKVKAALGENAPVDSWDLIFKEENIAKLKQCGVALLDSPTDMIPIALHYLGLPPNSTQAKDYAKAEELLKKIRPNVAYFHSSKYMTDIANGDICVAVGYSGSFSQAANRAKEAGNGVVVDMRLPKEGAPVWFDVLAIPKDAKNPDDAHALINYLLQPQVIAPISDFVGYPNPNKDATALVSPEIRNNPNLYPAADIQTSLFALVPLPSSAERARTRAWTKLKSGT</sequence>
<reference evidence="5 6" key="1">
    <citation type="submission" date="2019-09" db="EMBL/GenBank/DDBJ databases">
        <authorList>
            <person name="Chandra G."/>
            <person name="Truman W A."/>
        </authorList>
    </citation>
    <scope>NUCLEOTIDE SEQUENCE [LARGE SCALE GENOMIC DNA]</scope>
    <source>
        <strain evidence="5">PS673</strain>
    </source>
</reference>
<evidence type="ECO:0000256" key="4">
    <source>
        <dbReference type="ARBA" id="ARBA00022764"/>
    </source>
</evidence>
<dbReference type="PANTHER" id="PTHR30222:SF12">
    <property type="entry name" value="NORSPERMIDINE SENSOR"/>
    <property type="match status" value="1"/>
</dbReference>
<dbReference type="Gene3D" id="3.40.190.10">
    <property type="entry name" value="Periplasmic binding protein-like II"/>
    <property type="match status" value="2"/>
</dbReference>
<dbReference type="SUPFAM" id="SSF53850">
    <property type="entry name" value="Periplasmic binding protein-like II"/>
    <property type="match status" value="1"/>
</dbReference>
<dbReference type="AlphaFoldDB" id="A0A5E6VU56"/>
<dbReference type="Pfam" id="PF13416">
    <property type="entry name" value="SBP_bac_8"/>
    <property type="match status" value="1"/>
</dbReference>
<gene>
    <name evidence="5" type="primary">spuD_5</name>
    <name evidence="5" type="ORF">PS673_04279</name>
</gene>
<keyword evidence="3" id="KW-0732">Signal</keyword>
<dbReference type="PANTHER" id="PTHR30222">
    <property type="entry name" value="SPERMIDINE/PUTRESCINE-BINDING PERIPLASMIC PROTEIN"/>
    <property type="match status" value="1"/>
</dbReference>
<accession>A0A5E6VU56</accession>
<evidence type="ECO:0000313" key="5">
    <source>
        <dbReference type="EMBL" id="VVN20551.1"/>
    </source>
</evidence>
<dbReference type="GO" id="GO:0042597">
    <property type="term" value="C:periplasmic space"/>
    <property type="evidence" value="ECO:0007669"/>
    <property type="project" value="UniProtKB-SubCell"/>
</dbReference>
<dbReference type="RefSeq" id="WP_223502591.1">
    <property type="nucleotide sequence ID" value="NZ_CABVHB010000042.1"/>
</dbReference>
<dbReference type="Proteomes" id="UP000344274">
    <property type="component" value="Unassembled WGS sequence"/>
</dbReference>
<dbReference type="CDD" id="cd13659">
    <property type="entry name" value="PBP2_PotF"/>
    <property type="match status" value="1"/>
</dbReference>
<evidence type="ECO:0000256" key="3">
    <source>
        <dbReference type="ARBA" id="ARBA00022729"/>
    </source>
</evidence>
<evidence type="ECO:0000313" key="6">
    <source>
        <dbReference type="Proteomes" id="UP000344274"/>
    </source>
</evidence>
<organism evidence="5 6">
    <name type="scientific">Pseudomonas fluorescens</name>
    <dbReference type="NCBI Taxonomy" id="294"/>
    <lineage>
        <taxon>Bacteria</taxon>
        <taxon>Pseudomonadati</taxon>
        <taxon>Pseudomonadota</taxon>
        <taxon>Gammaproteobacteria</taxon>
        <taxon>Pseudomonadales</taxon>
        <taxon>Pseudomonadaceae</taxon>
        <taxon>Pseudomonas</taxon>
    </lineage>
</organism>
<proteinExistence type="predicted"/>
<evidence type="ECO:0000256" key="1">
    <source>
        <dbReference type="ARBA" id="ARBA00004418"/>
    </source>
</evidence>
<evidence type="ECO:0000256" key="2">
    <source>
        <dbReference type="ARBA" id="ARBA00022448"/>
    </source>
</evidence>
<dbReference type="PRINTS" id="PR00909">
    <property type="entry name" value="SPERMDNBNDNG"/>
</dbReference>
<keyword evidence="4" id="KW-0574">Periplasm</keyword>
<dbReference type="InterPro" id="IPR001188">
    <property type="entry name" value="Sperm_putr-bd"/>
</dbReference>
<name>A0A5E6VU56_PSEFL</name>
<keyword evidence="2" id="KW-0813">Transport</keyword>
<dbReference type="GO" id="GO:0015846">
    <property type="term" value="P:polyamine transport"/>
    <property type="evidence" value="ECO:0007669"/>
    <property type="project" value="InterPro"/>
</dbReference>
<comment type="subcellular location">
    <subcellularLocation>
        <location evidence="1">Periplasm</location>
    </subcellularLocation>
</comment>
<dbReference type="GO" id="GO:0019808">
    <property type="term" value="F:polyamine binding"/>
    <property type="evidence" value="ECO:0007669"/>
    <property type="project" value="InterPro"/>
</dbReference>
<dbReference type="EMBL" id="CABVHB010000042">
    <property type="protein sequence ID" value="VVN20551.1"/>
    <property type="molecule type" value="Genomic_DNA"/>
</dbReference>